<feature type="region of interest" description="Disordered" evidence="1">
    <location>
        <begin position="1"/>
        <end position="59"/>
    </location>
</feature>
<keyword evidence="3" id="KW-1185">Reference proteome</keyword>
<dbReference type="Gene3D" id="3.40.50.300">
    <property type="entry name" value="P-loop containing nucleotide triphosphate hydrolases"/>
    <property type="match status" value="1"/>
</dbReference>
<protein>
    <recommendedName>
        <fullName evidence="4">Sulfotransferase domain-containing protein</fullName>
    </recommendedName>
</protein>
<dbReference type="AlphaFoldDB" id="A0A2R8BPU0"/>
<dbReference type="EMBL" id="OMOR01000005">
    <property type="protein sequence ID" value="SPH27624.1"/>
    <property type="molecule type" value="Genomic_DNA"/>
</dbReference>
<dbReference type="OrthoDB" id="7855297at2"/>
<evidence type="ECO:0000313" key="3">
    <source>
        <dbReference type="Proteomes" id="UP000244880"/>
    </source>
</evidence>
<evidence type="ECO:0000256" key="1">
    <source>
        <dbReference type="SAM" id="MobiDB-lite"/>
    </source>
</evidence>
<organism evidence="2 3">
    <name type="scientific">Ascidiaceihabitans donghaensis</name>
    <dbReference type="NCBI Taxonomy" id="1510460"/>
    <lineage>
        <taxon>Bacteria</taxon>
        <taxon>Pseudomonadati</taxon>
        <taxon>Pseudomonadota</taxon>
        <taxon>Alphaproteobacteria</taxon>
        <taxon>Rhodobacterales</taxon>
        <taxon>Paracoccaceae</taxon>
        <taxon>Ascidiaceihabitans</taxon>
    </lineage>
</organism>
<evidence type="ECO:0000313" key="2">
    <source>
        <dbReference type="EMBL" id="SPH27624.1"/>
    </source>
</evidence>
<reference evidence="2 3" key="1">
    <citation type="submission" date="2018-03" db="EMBL/GenBank/DDBJ databases">
        <authorList>
            <person name="Keele B.F."/>
        </authorList>
    </citation>
    <scope>NUCLEOTIDE SEQUENCE [LARGE SCALE GENOMIC DNA]</scope>
    <source>
        <strain evidence="2 3">CECT 8599</strain>
    </source>
</reference>
<gene>
    <name evidence="2" type="ORF">ASD8599_04090</name>
</gene>
<dbReference type="InterPro" id="IPR040632">
    <property type="entry name" value="Sulfotransfer_4"/>
</dbReference>
<accession>A0A2R8BPU0</accession>
<evidence type="ECO:0008006" key="4">
    <source>
        <dbReference type="Google" id="ProtNLM"/>
    </source>
</evidence>
<dbReference type="Proteomes" id="UP000244880">
    <property type="component" value="Unassembled WGS sequence"/>
</dbReference>
<name>A0A2R8BPU0_9RHOB</name>
<feature type="compositionally biased region" description="Basic and acidic residues" evidence="1">
    <location>
        <begin position="8"/>
        <end position="19"/>
    </location>
</feature>
<dbReference type="SUPFAM" id="SSF52540">
    <property type="entry name" value="P-loop containing nucleoside triphosphate hydrolases"/>
    <property type="match status" value="1"/>
</dbReference>
<dbReference type="RefSeq" id="WP_108830563.1">
    <property type="nucleotide sequence ID" value="NZ_OMOR01000005.1"/>
</dbReference>
<sequence>MIWPFKRKSADRDDERDNVPDTPVPDTISDAAPQDMASKAEAPQEPVQKPEQDPAPLASPVVRTDTSKLVIPHPVTFVASPYKTATTTVGKAVVALGVGKRDMLHRGPLLRDHLPAIKAANTLARQARFAPVFMEHHTDEVREILADLIKAVRKFDVFSDAPLGHAHVHPFVRKAIAPQSKFIWVHRPVEEWISSVRRWEEGHPETYARHVFWTSDPERRPRELRRMRKIHVQRFRALARAYPDDCLEIKVSELEDFTKLAAFYGVEPPEAPLKRYNVNSG</sequence>
<proteinExistence type="predicted"/>
<dbReference type="Pfam" id="PF17784">
    <property type="entry name" value="Sulfotransfer_4"/>
    <property type="match status" value="1"/>
</dbReference>
<dbReference type="InterPro" id="IPR027417">
    <property type="entry name" value="P-loop_NTPase"/>
</dbReference>